<organism evidence="1 2">
    <name type="scientific">Puccinia graminis f. sp. tritici</name>
    <dbReference type="NCBI Taxonomy" id="56615"/>
    <lineage>
        <taxon>Eukaryota</taxon>
        <taxon>Fungi</taxon>
        <taxon>Dikarya</taxon>
        <taxon>Basidiomycota</taxon>
        <taxon>Pucciniomycotina</taxon>
        <taxon>Pucciniomycetes</taxon>
        <taxon>Pucciniales</taxon>
        <taxon>Pucciniaceae</taxon>
        <taxon>Puccinia</taxon>
    </lineage>
</organism>
<keyword evidence="2" id="KW-1185">Reference proteome</keyword>
<gene>
    <name evidence="1" type="ORF">PGT21_003179</name>
</gene>
<sequence length="74" mass="8242">MPAAGYTRPSFDPAVVGLLKAFGSAEPSKTSHLLILRHYTDADCEPPDLHHVKLISISQDHLVHEKKKDHSSNW</sequence>
<accession>A0A5B0LSF9</accession>
<reference evidence="1 2" key="1">
    <citation type="submission" date="2019-05" db="EMBL/GenBank/DDBJ databases">
        <title>Emergence of the Ug99 lineage of the wheat stem rust pathogen through somatic hybridization.</title>
        <authorList>
            <person name="Li F."/>
            <person name="Upadhyaya N.M."/>
            <person name="Sperschneider J."/>
            <person name="Matny O."/>
            <person name="Nguyen-Phuc H."/>
            <person name="Mago R."/>
            <person name="Raley C."/>
            <person name="Miller M.E."/>
            <person name="Silverstein K.A.T."/>
            <person name="Henningsen E."/>
            <person name="Hirsch C.D."/>
            <person name="Visser B."/>
            <person name="Pretorius Z.A."/>
            <person name="Steffenson B.J."/>
            <person name="Schwessinger B."/>
            <person name="Dodds P.N."/>
            <person name="Figueroa M."/>
        </authorList>
    </citation>
    <scope>NUCLEOTIDE SEQUENCE [LARGE SCALE GENOMIC DNA]</scope>
    <source>
        <strain evidence="1">21-0</strain>
    </source>
</reference>
<evidence type="ECO:0000313" key="2">
    <source>
        <dbReference type="Proteomes" id="UP000324748"/>
    </source>
</evidence>
<dbReference type="AlphaFoldDB" id="A0A5B0LSF9"/>
<comment type="caution">
    <text evidence="1">The sequence shown here is derived from an EMBL/GenBank/DDBJ whole genome shotgun (WGS) entry which is preliminary data.</text>
</comment>
<proteinExistence type="predicted"/>
<dbReference type="Proteomes" id="UP000324748">
    <property type="component" value="Unassembled WGS sequence"/>
</dbReference>
<dbReference type="EMBL" id="VSWC01000184">
    <property type="protein sequence ID" value="KAA1067381.1"/>
    <property type="molecule type" value="Genomic_DNA"/>
</dbReference>
<name>A0A5B0LSF9_PUCGR</name>
<protein>
    <submittedName>
        <fullName evidence="1">Uncharacterized protein</fullName>
    </submittedName>
</protein>
<evidence type="ECO:0000313" key="1">
    <source>
        <dbReference type="EMBL" id="KAA1067381.1"/>
    </source>
</evidence>